<proteinExistence type="predicted"/>
<protein>
    <recommendedName>
        <fullName evidence="5">Cytochrome c</fullName>
    </recommendedName>
</protein>
<dbReference type="RefSeq" id="WP_349757033.1">
    <property type="nucleotide sequence ID" value="NZ_JBEGCI010000002.1"/>
</dbReference>
<gene>
    <name evidence="3" type="ORF">ABE957_02135</name>
</gene>
<accession>A0ABV1N161</accession>
<comment type="caution">
    <text evidence="3">The sequence shown here is derived from an EMBL/GenBank/DDBJ whole genome shotgun (WGS) entry which is preliminary data.</text>
</comment>
<reference evidence="3 4" key="1">
    <citation type="submission" date="2024-05" db="EMBL/GenBank/DDBJ databases">
        <title>Halomonas sp. CS7 16S ribosomal RNA gene Genome sequencing and assembly.</title>
        <authorList>
            <person name="Yook S."/>
        </authorList>
    </citation>
    <scope>NUCLEOTIDE SEQUENCE [LARGE SCALE GENOMIC DNA]</scope>
    <source>
        <strain evidence="3 4">CS7</strain>
    </source>
</reference>
<feature type="signal peptide" evidence="2">
    <location>
        <begin position="1"/>
        <end position="29"/>
    </location>
</feature>
<sequence length="135" mass="14961">MKRFDVLAMPALGVVLGVALAWLPLTAAAQDAEAPQKDPDSGLIMADGWETVRSNCTACHSAKLVTQNSGSRNHWQYLIRWMQDTQGLWEFDAETESTILDYLAEHYGPKEGARRPPIPRAMMPDNPYSTVAESN</sequence>
<evidence type="ECO:0000313" key="4">
    <source>
        <dbReference type="Proteomes" id="UP001472978"/>
    </source>
</evidence>
<keyword evidence="2" id="KW-0732">Signal</keyword>
<evidence type="ECO:0008006" key="5">
    <source>
        <dbReference type="Google" id="ProtNLM"/>
    </source>
</evidence>
<keyword evidence="4" id="KW-1185">Reference proteome</keyword>
<dbReference type="Gene3D" id="1.10.760.10">
    <property type="entry name" value="Cytochrome c-like domain"/>
    <property type="match status" value="1"/>
</dbReference>
<evidence type="ECO:0000313" key="3">
    <source>
        <dbReference type="EMBL" id="MEQ6887477.1"/>
    </source>
</evidence>
<name>A0ABV1N161_9GAMM</name>
<evidence type="ECO:0000256" key="2">
    <source>
        <dbReference type="SAM" id="SignalP"/>
    </source>
</evidence>
<dbReference type="InterPro" id="IPR036909">
    <property type="entry name" value="Cyt_c-like_dom_sf"/>
</dbReference>
<feature type="region of interest" description="Disordered" evidence="1">
    <location>
        <begin position="111"/>
        <end position="135"/>
    </location>
</feature>
<dbReference type="SUPFAM" id="SSF46626">
    <property type="entry name" value="Cytochrome c"/>
    <property type="match status" value="1"/>
</dbReference>
<evidence type="ECO:0000256" key="1">
    <source>
        <dbReference type="SAM" id="MobiDB-lite"/>
    </source>
</evidence>
<dbReference type="Proteomes" id="UP001472978">
    <property type="component" value="Unassembled WGS sequence"/>
</dbReference>
<feature type="chain" id="PRO_5045610681" description="Cytochrome c" evidence="2">
    <location>
        <begin position="30"/>
        <end position="135"/>
    </location>
</feature>
<dbReference type="EMBL" id="JBEGCI010000002">
    <property type="protein sequence ID" value="MEQ6887477.1"/>
    <property type="molecule type" value="Genomic_DNA"/>
</dbReference>
<organism evidence="3 4">
    <name type="scientific">Halomonas pelophila</name>
    <dbReference type="NCBI Taxonomy" id="3151122"/>
    <lineage>
        <taxon>Bacteria</taxon>
        <taxon>Pseudomonadati</taxon>
        <taxon>Pseudomonadota</taxon>
        <taxon>Gammaproteobacteria</taxon>
        <taxon>Oceanospirillales</taxon>
        <taxon>Halomonadaceae</taxon>
        <taxon>Halomonas</taxon>
    </lineage>
</organism>